<dbReference type="GO" id="GO:0006384">
    <property type="term" value="P:transcription initiation at RNA polymerase III promoter"/>
    <property type="evidence" value="ECO:0007669"/>
    <property type="project" value="InterPro"/>
</dbReference>
<feature type="domain" description="Transcription factor IIIC putative zinc-finger" evidence="2">
    <location>
        <begin position="628"/>
        <end position="725"/>
    </location>
</feature>
<dbReference type="PANTHER" id="PTHR15496:SF2">
    <property type="entry name" value="GENERAL TRANSCRIPTION FACTOR 3C POLYPEPTIDE 4"/>
    <property type="match status" value="1"/>
</dbReference>
<dbReference type="AlphaFoldDB" id="A0A1L9RYT8"/>
<organism evidence="3 4">
    <name type="scientific">Aspergillus wentii DTO 134E9</name>
    <dbReference type="NCBI Taxonomy" id="1073089"/>
    <lineage>
        <taxon>Eukaryota</taxon>
        <taxon>Fungi</taxon>
        <taxon>Dikarya</taxon>
        <taxon>Ascomycota</taxon>
        <taxon>Pezizomycotina</taxon>
        <taxon>Eurotiomycetes</taxon>
        <taxon>Eurotiomycetidae</taxon>
        <taxon>Eurotiales</taxon>
        <taxon>Aspergillaceae</taxon>
        <taxon>Aspergillus</taxon>
        <taxon>Aspergillus subgen. Cremei</taxon>
    </lineage>
</organism>
<proteinExistence type="predicted"/>
<dbReference type="Pfam" id="PF12657">
    <property type="entry name" value="TFIIIC_delta"/>
    <property type="match status" value="1"/>
</dbReference>
<evidence type="ECO:0000313" key="3">
    <source>
        <dbReference type="EMBL" id="OJJ40063.1"/>
    </source>
</evidence>
<evidence type="ECO:0000313" key="4">
    <source>
        <dbReference type="Proteomes" id="UP000184383"/>
    </source>
</evidence>
<name>A0A1L9RYT8_ASPWE</name>
<dbReference type="Pfam" id="PF12660">
    <property type="entry name" value="zf-TFIIIC"/>
    <property type="match status" value="1"/>
</dbReference>
<dbReference type="STRING" id="1073089.A0A1L9RYT8"/>
<dbReference type="PANTHER" id="PTHR15496">
    <property type="entry name" value="GENERAL TRANSCRIPTION FACTOR 3C POLYPEPTIDE 4 FAMILY"/>
    <property type="match status" value="1"/>
</dbReference>
<dbReference type="RefSeq" id="XP_040693739.1">
    <property type="nucleotide sequence ID" value="XM_040839640.1"/>
</dbReference>
<dbReference type="InterPro" id="IPR044230">
    <property type="entry name" value="GTF3C4"/>
</dbReference>
<evidence type="ECO:0000259" key="2">
    <source>
        <dbReference type="Pfam" id="PF12660"/>
    </source>
</evidence>
<gene>
    <name evidence="3" type="ORF">ASPWEDRAFT_99126</name>
</gene>
<accession>A0A1L9RYT8</accession>
<evidence type="ECO:0008006" key="5">
    <source>
        <dbReference type="Google" id="ProtNLM"/>
    </source>
</evidence>
<dbReference type="GO" id="GO:0000127">
    <property type="term" value="C:transcription factor TFIIIC complex"/>
    <property type="evidence" value="ECO:0007669"/>
    <property type="project" value="InterPro"/>
</dbReference>
<reference evidence="4" key="1">
    <citation type="journal article" date="2017" name="Genome Biol.">
        <title>Comparative genomics reveals high biological diversity and specific adaptations in the industrially and medically important fungal genus Aspergillus.</title>
        <authorList>
            <person name="de Vries R.P."/>
            <person name="Riley R."/>
            <person name="Wiebenga A."/>
            <person name="Aguilar-Osorio G."/>
            <person name="Amillis S."/>
            <person name="Uchima C.A."/>
            <person name="Anderluh G."/>
            <person name="Asadollahi M."/>
            <person name="Askin M."/>
            <person name="Barry K."/>
            <person name="Battaglia E."/>
            <person name="Bayram O."/>
            <person name="Benocci T."/>
            <person name="Braus-Stromeyer S.A."/>
            <person name="Caldana C."/>
            <person name="Canovas D."/>
            <person name="Cerqueira G.C."/>
            <person name="Chen F."/>
            <person name="Chen W."/>
            <person name="Choi C."/>
            <person name="Clum A."/>
            <person name="Dos Santos R.A."/>
            <person name="Damasio A.R."/>
            <person name="Diallinas G."/>
            <person name="Emri T."/>
            <person name="Fekete E."/>
            <person name="Flipphi M."/>
            <person name="Freyberg S."/>
            <person name="Gallo A."/>
            <person name="Gournas C."/>
            <person name="Habgood R."/>
            <person name="Hainaut M."/>
            <person name="Harispe M.L."/>
            <person name="Henrissat B."/>
            <person name="Hilden K.S."/>
            <person name="Hope R."/>
            <person name="Hossain A."/>
            <person name="Karabika E."/>
            <person name="Karaffa L."/>
            <person name="Karanyi Z."/>
            <person name="Krasevec N."/>
            <person name="Kuo A."/>
            <person name="Kusch H."/>
            <person name="LaButti K."/>
            <person name="Lagendijk E.L."/>
            <person name="Lapidus A."/>
            <person name="Levasseur A."/>
            <person name="Lindquist E."/>
            <person name="Lipzen A."/>
            <person name="Logrieco A.F."/>
            <person name="MacCabe A."/>
            <person name="Maekelae M.R."/>
            <person name="Malavazi I."/>
            <person name="Melin P."/>
            <person name="Meyer V."/>
            <person name="Mielnichuk N."/>
            <person name="Miskei M."/>
            <person name="Molnar A.P."/>
            <person name="Mule G."/>
            <person name="Ngan C.Y."/>
            <person name="Orejas M."/>
            <person name="Orosz E."/>
            <person name="Ouedraogo J.P."/>
            <person name="Overkamp K.M."/>
            <person name="Park H.-S."/>
            <person name="Perrone G."/>
            <person name="Piumi F."/>
            <person name="Punt P.J."/>
            <person name="Ram A.F."/>
            <person name="Ramon A."/>
            <person name="Rauscher S."/>
            <person name="Record E."/>
            <person name="Riano-Pachon D.M."/>
            <person name="Robert V."/>
            <person name="Roehrig J."/>
            <person name="Ruller R."/>
            <person name="Salamov A."/>
            <person name="Salih N.S."/>
            <person name="Samson R.A."/>
            <person name="Sandor E."/>
            <person name="Sanguinetti M."/>
            <person name="Schuetze T."/>
            <person name="Sepcic K."/>
            <person name="Shelest E."/>
            <person name="Sherlock G."/>
            <person name="Sophianopoulou V."/>
            <person name="Squina F.M."/>
            <person name="Sun H."/>
            <person name="Susca A."/>
            <person name="Todd R.B."/>
            <person name="Tsang A."/>
            <person name="Unkles S.E."/>
            <person name="van de Wiele N."/>
            <person name="van Rossen-Uffink D."/>
            <person name="Oliveira J.V."/>
            <person name="Vesth T.C."/>
            <person name="Visser J."/>
            <person name="Yu J.-H."/>
            <person name="Zhou M."/>
            <person name="Andersen M.R."/>
            <person name="Archer D.B."/>
            <person name="Baker S.E."/>
            <person name="Benoit I."/>
            <person name="Brakhage A.A."/>
            <person name="Braus G.H."/>
            <person name="Fischer R."/>
            <person name="Frisvad J.C."/>
            <person name="Goldman G.H."/>
            <person name="Houbraken J."/>
            <person name="Oakley B."/>
            <person name="Pocsi I."/>
            <person name="Scazzocchio C."/>
            <person name="Seiboth B."/>
            <person name="vanKuyk P.A."/>
            <person name="Wortman J."/>
            <person name="Dyer P.S."/>
            <person name="Grigoriev I.V."/>
        </authorList>
    </citation>
    <scope>NUCLEOTIDE SEQUENCE [LARGE SCALE GENOMIC DNA]</scope>
    <source>
        <strain evidence="4">DTO 134E9</strain>
    </source>
</reference>
<dbReference type="GO" id="GO:0004402">
    <property type="term" value="F:histone acetyltransferase activity"/>
    <property type="evidence" value="ECO:0007669"/>
    <property type="project" value="InterPro"/>
</dbReference>
<evidence type="ECO:0000259" key="1">
    <source>
        <dbReference type="Pfam" id="PF12657"/>
    </source>
</evidence>
<sequence>MPGPIELQLFPSCPDCLSWSADGELAVAAGEYVHIITPKNTSDEGDIGSTPQAATGNWNITRFRANVFTHREWSTIYPQKRDDFSIGAEQSMSTVVGLAWSPPGLAKHRRSILAVLTSNQFLSFYEAAGPQGRWTRVAIVNEALKTHFQAFVHEKSHRLRKTNIRSFTWCPPLKVPVEETGSHPAFGLEARWGIQLLTVVNDDNDVIFLHTRRPKAEPSFNPFAFNILTLTSLHDLEGNYPVVQPGSIFASALKPQIRTLHVSCGPWLFQQRKGQGNACHVTGTAAAVYGSKLKMVKLDITLTPNSEPETGLKYKSVATSKEHPTMPLENTGKHHLIGPTQWIYQDGFEQVYVVVGSFAGFLVASAPIASYTGSNAGSTRIEVQEHPMYDSATGDSQDGGTNHWEPISAMAAAFCEEPSKSVPQLHLGTTGGYGGYKEFPFVQDNHSPIFSPPWKQQSDGIRDQFDIDRDLGGLVVGRVWGLAYNRGVIAAALTMHPRDMVEYCTAAEERTFIVFSSLGTESQEGEGGVSAFQQKTPDRSPDFLRTKREGVLGYILRSAPISGDSRLWCPRVVYAAACCAIVESQNEELLLESRSALKWLVTVTGADLSDEISKCSTSSNTVDPKSAEQLSGAGAQIFEKCDICDAGIAWYSTQESQCASGHLFVRCNLSMLSIQEPGISKLCSNCKTEYLNEDLIGPSQGTDLQHTYQMLSDVFDTCIYCNGKFSA</sequence>
<feature type="domain" description="Transcription factor IIIC 90kDa subunit N-terminal" evidence="1">
    <location>
        <begin position="19"/>
        <end position="517"/>
    </location>
</feature>
<keyword evidence="4" id="KW-1185">Reference proteome</keyword>
<dbReference type="EMBL" id="KV878209">
    <property type="protein sequence ID" value="OJJ40063.1"/>
    <property type="molecule type" value="Genomic_DNA"/>
</dbReference>
<dbReference type="Proteomes" id="UP000184383">
    <property type="component" value="Unassembled WGS sequence"/>
</dbReference>
<dbReference type="InterPro" id="IPR024761">
    <property type="entry name" value="TFIIIC_delta_N"/>
</dbReference>
<protein>
    <recommendedName>
        <fullName evidence="5">Transcription factor IIIC putative zinc-finger domain-containing protein</fullName>
    </recommendedName>
</protein>
<dbReference type="OrthoDB" id="6021743at2759"/>
<dbReference type="InterPro" id="IPR024764">
    <property type="entry name" value="TFIIIC_Znf"/>
</dbReference>
<dbReference type="VEuPathDB" id="FungiDB:ASPWEDRAFT_99126"/>
<dbReference type="GeneID" id="63755488"/>